<reference evidence="1" key="1">
    <citation type="submission" date="2014-09" db="EMBL/GenBank/DDBJ databases">
        <authorList>
            <person name="Magalhaes I.L.F."/>
            <person name="Oliveira U."/>
            <person name="Santos F.R."/>
            <person name="Vidigal T.H.D.A."/>
            <person name="Brescovit A.D."/>
            <person name="Santos A.J."/>
        </authorList>
    </citation>
    <scope>NUCLEOTIDE SEQUENCE</scope>
    <source>
        <tissue evidence="1">Shoot tissue taken approximately 20 cm above the soil surface</tissue>
    </source>
</reference>
<protein>
    <submittedName>
        <fullName evidence="1">Uncharacterized protein</fullName>
    </submittedName>
</protein>
<sequence>MTSNNSDRITICPAILQCQISMFQLLRANLAMIAK</sequence>
<accession>A0A0A9DRU2</accession>
<dbReference type="AlphaFoldDB" id="A0A0A9DRU2"/>
<reference evidence="1" key="2">
    <citation type="journal article" date="2015" name="Data Brief">
        <title>Shoot transcriptome of the giant reed, Arundo donax.</title>
        <authorList>
            <person name="Barrero R.A."/>
            <person name="Guerrero F.D."/>
            <person name="Moolhuijzen P."/>
            <person name="Goolsby J.A."/>
            <person name="Tidwell J."/>
            <person name="Bellgard S.E."/>
            <person name="Bellgard M.I."/>
        </authorList>
    </citation>
    <scope>NUCLEOTIDE SEQUENCE</scope>
    <source>
        <tissue evidence="1">Shoot tissue taken approximately 20 cm above the soil surface</tissue>
    </source>
</reference>
<dbReference type="EMBL" id="GBRH01211418">
    <property type="protein sequence ID" value="JAD86477.1"/>
    <property type="molecule type" value="Transcribed_RNA"/>
</dbReference>
<proteinExistence type="predicted"/>
<name>A0A0A9DRU2_ARUDO</name>
<evidence type="ECO:0000313" key="1">
    <source>
        <dbReference type="EMBL" id="JAD86477.1"/>
    </source>
</evidence>
<organism evidence="1">
    <name type="scientific">Arundo donax</name>
    <name type="common">Giant reed</name>
    <name type="synonym">Donax arundinaceus</name>
    <dbReference type="NCBI Taxonomy" id="35708"/>
    <lineage>
        <taxon>Eukaryota</taxon>
        <taxon>Viridiplantae</taxon>
        <taxon>Streptophyta</taxon>
        <taxon>Embryophyta</taxon>
        <taxon>Tracheophyta</taxon>
        <taxon>Spermatophyta</taxon>
        <taxon>Magnoliopsida</taxon>
        <taxon>Liliopsida</taxon>
        <taxon>Poales</taxon>
        <taxon>Poaceae</taxon>
        <taxon>PACMAD clade</taxon>
        <taxon>Arundinoideae</taxon>
        <taxon>Arundineae</taxon>
        <taxon>Arundo</taxon>
    </lineage>
</organism>